<evidence type="ECO:0000256" key="1">
    <source>
        <dbReference type="ARBA" id="ARBA00022574"/>
    </source>
</evidence>
<dbReference type="PROSITE" id="PS00678">
    <property type="entry name" value="WD_REPEATS_1"/>
    <property type="match status" value="1"/>
</dbReference>
<dbReference type="SUPFAM" id="SSF50978">
    <property type="entry name" value="WD40 repeat-like"/>
    <property type="match status" value="1"/>
</dbReference>
<keyword evidence="5" id="KW-1185">Reference proteome</keyword>
<sequence length="184" mass="20612">METFDCVNTTKTHSHIITDIRFRTNSTIFATSSFDRSVRLWDATKPTISPAILTGHTEQVMSLDFHPRKIDLLCSCDNNDVIRLWDINQRVCTHTTKGGSKQVRFQPCFGELLATATGKNIKIYDVETNSLLYNLETLELWSPGENNKTLVVPAHKGLIVGLADSPEGELVASASHDHCVKLWK</sequence>
<reference evidence="4 5" key="1">
    <citation type="submission" date="2024-08" db="EMBL/GenBank/DDBJ databases">
        <title>Insights into the chromosomal genome structure of Flemingia macrophylla.</title>
        <authorList>
            <person name="Ding Y."/>
            <person name="Zhao Y."/>
            <person name="Bi W."/>
            <person name="Wu M."/>
            <person name="Zhao G."/>
            <person name="Gong Y."/>
            <person name="Li W."/>
            <person name="Zhang P."/>
        </authorList>
    </citation>
    <scope>NUCLEOTIDE SEQUENCE [LARGE SCALE GENOMIC DNA]</scope>
    <source>
        <strain evidence="4">DYQJB</strain>
        <tissue evidence="4">Leaf</tissue>
    </source>
</reference>
<proteinExistence type="predicted"/>
<feature type="repeat" description="WD" evidence="3">
    <location>
        <begin position="152"/>
        <end position="184"/>
    </location>
</feature>
<dbReference type="Proteomes" id="UP001603857">
    <property type="component" value="Unassembled WGS sequence"/>
</dbReference>
<dbReference type="EMBL" id="JBGMDY010000003">
    <property type="protein sequence ID" value="KAL2341878.1"/>
    <property type="molecule type" value="Genomic_DNA"/>
</dbReference>
<organism evidence="4 5">
    <name type="scientific">Flemingia macrophylla</name>
    <dbReference type="NCBI Taxonomy" id="520843"/>
    <lineage>
        <taxon>Eukaryota</taxon>
        <taxon>Viridiplantae</taxon>
        <taxon>Streptophyta</taxon>
        <taxon>Embryophyta</taxon>
        <taxon>Tracheophyta</taxon>
        <taxon>Spermatophyta</taxon>
        <taxon>Magnoliopsida</taxon>
        <taxon>eudicotyledons</taxon>
        <taxon>Gunneridae</taxon>
        <taxon>Pentapetalae</taxon>
        <taxon>rosids</taxon>
        <taxon>fabids</taxon>
        <taxon>Fabales</taxon>
        <taxon>Fabaceae</taxon>
        <taxon>Papilionoideae</taxon>
        <taxon>50 kb inversion clade</taxon>
        <taxon>NPAAA clade</taxon>
        <taxon>indigoferoid/millettioid clade</taxon>
        <taxon>Phaseoleae</taxon>
        <taxon>Flemingia</taxon>
    </lineage>
</organism>
<name>A0ABD1N199_9FABA</name>
<evidence type="ECO:0000313" key="5">
    <source>
        <dbReference type="Proteomes" id="UP001603857"/>
    </source>
</evidence>
<feature type="repeat" description="WD" evidence="3">
    <location>
        <begin position="53"/>
        <end position="95"/>
    </location>
</feature>
<accession>A0ABD1N199</accession>
<dbReference type="InterPro" id="IPR001680">
    <property type="entry name" value="WD40_rpt"/>
</dbReference>
<dbReference type="Gene3D" id="2.130.10.10">
    <property type="entry name" value="YVTN repeat-like/Quinoprotein amine dehydrogenase"/>
    <property type="match status" value="2"/>
</dbReference>
<keyword evidence="1 3" id="KW-0853">WD repeat</keyword>
<evidence type="ECO:0000256" key="3">
    <source>
        <dbReference type="PROSITE-ProRule" id="PRU00221"/>
    </source>
</evidence>
<dbReference type="InterPro" id="IPR019775">
    <property type="entry name" value="WD40_repeat_CS"/>
</dbReference>
<dbReference type="PROSITE" id="PS50294">
    <property type="entry name" value="WD_REPEATS_REGION"/>
    <property type="match status" value="3"/>
</dbReference>
<dbReference type="PANTHER" id="PTHR44376:SF8">
    <property type="entry name" value="TRANSCRIPTIONAL COREPRESSOR LEUNIG-LIKE"/>
    <property type="match status" value="1"/>
</dbReference>
<dbReference type="InterPro" id="IPR036322">
    <property type="entry name" value="WD40_repeat_dom_sf"/>
</dbReference>
<comment type="caution">
    <text evidence="4">The sequence shown here is derived from an EMBL/GenBank/DDBJ whole genome shotgun (WGS) entry which is preliminary data.</text>
</comment>
<feature type="repeat" description="WD" evidence="3">
    <location>
        <begin position="10"/>
        <end position="42"/>
    </location>
</feature>
<gene>
    <name evidence="4" type="ORF">Fmac_009818</name>
</gene>
<dbReference type="SMART" id="SM00320">
    <property type="entry name" value="WD40"/>
    <property type="match status" value="4"/>
</dbReference>
<dbReference type="Pfam" id="PF00400">
    <property type="entry name" value="WD40"/>
    <property type="match status" value="3"/>
</dbReference>
<evidence type="ECO:0000256" key="2">
    <source>
        <dbReference type="ARBA" id="ARBA00022737"/>
    </source>
</evidence>
<dbReference type="InterPro" id="IPR015943">
    <property type="entry name" value="WD40/YVTN_repeat-like_dom_sf"/>
</dbReference>
<protein>
    <submittedName>
        <fullName evidence="4">Uncharacterized protein</fullName>
    </submittedName>
</protein>
<dbReference type="InterPro" id="IPR044716">
    <property type="entry name" value="LEUNIG-like"/>
</dbReference>
<dbReference type="PROSITE" id="PS50082">
    <property type="entry name" value="WD_REPEATS_2"/>
    <property type="match status" value="3"/>
</dbReference>
<keyword evidence="2" id="KW-0677">Repeat</keyword>
<dbReference type="AlphaFoldDB" id="A0ABD1N199"/>
<dbReference type="PANTHER" id="PTHR44376">
    <property type="entry name" value="TRANSCRIPTIONAL REGULATOR OF FILAMENTOUS GROWTH FLO8"/>
    <property type="match status" value="1"/>
</dbReference>
<evidence type="ECO:0000313" key="4">
    <source>
        <dbReference type="EMBL" id="KAL2341878.1"/>
    </source>
</evidence>